<dbReference type="Proteomes" id="UP000051530">
    <property type="component" value="Unassembled WGS sequence"/>
</dbReference>
<feature type="compositionally biased region" description="Basic and acidic residues" evidence="1">
    <location>
        <begin position="235"/>
        <end position="261"/>
    </location>
</feature>
<keyword evidence="3" id="KW-1185">Reference proteome</keyword>
<proteinExistence type="predicted"/>
<evidence type="ECO:0000313" key="3">
    <source>
        <dbReference type="Proteomes" id="UP000051530"/>
    </source>
</evidence>
<evidence type="ECO:0000313" key="2">
    <source>
        <dbReference type="EMBL" id="KRH94559.1"/>
    </source>
</evidence>
<dbReference type="EMBL" id="LGUB01000058">
    <property type="protein sequence ID" value="KRH94559.1"/>
    <property type="molecule type" value="Genomic_DNA"/>
</dbReference>
<accession>A0A0R0M556</accession>
<feature type="compositionally biased region" description="Polar residues" evidence="1">
    <location>
        <begin position="210"/>
        <end position="219"/>
    </location>
</feature>
<dbReference type="VEuPathDB" id="MicrosporidiaDB:M153_2110004064"/>
<feature type="region of interest" description="Disordered" evidence="1">
    <location>
        <begin position="210"/>
        <end position="279"/>
    </location>
</feature>
<sequence>MANFNKQLTRKQLMMFFEFLQLIGSQDVQKLHGRRFVRLKLKPDAFKVQQNGLLYVAVVSYGKGIPVTPLEQFVFLKRQKMNPHVEQCESLQAFYTRLCGYLHTDNPQHSQAVYVEFPDSKAFDNPEYFYMLNVTEVVQDSTDRKNSFPVYIPNPKSFTCVNEMQTVLYSQKSFKDDKGNAQCFQEYDYHSNILKEILFPDSISVNVTVTSNEPSTETNTIEKEDTTIEKSFMTDCKENPDTSEKTTEENKSDAENEEPGKVNDNLNKGTNQTDDVNNT</sequence>
<dbReference type="AlphaFoldDB" id="A0A0R0M556"/>
<comment type="caution">
    <text evidence="2">The sequence shown here is derived from an EMBL/GenBank/DDBJ whole genome shotgun (WGS) entry which is preliminary data.</text>
</comment>
<feature type="compositionally biased region" description="Polar residues" evidence="1">
    <location>
        <begin position="264"/>
        <end position="279"/>
    </location>
</feature>
<evidence type="ECO:0000256" key="1">
    <source>
        <dbReference type="SAM" id="MobiDB-lite"/>
    </source>
</evidence>
<gene>
    <name evidence="2" type="ORF">M153_2110004064</name>
</gene>
<name>A0A0R0M556_9MICR</name>
<protein>
    <submittedName>
        <fullName evidence="2">Uncharacterized protein</fullName>
    </submittedName>
</protein>
<organism evidence="2 3">
    <name type="scientific">Pseudoloma neurophilia</name>
    <dbReference type="NCBI Taxonomy" id="146866"/>
    <lineage>
        <taxon>Eukaryota</taxon>
        <taxon>Fungi</taxon>
        <taxon>Fungi incertae sedis</taxon>
        <taxon>Microsporidia</taxon>
        <taxon>Pseudoloma</taxon>
    </lineage>
</organism>
<reference evidence="2 3" key="1">
    <citation type="submission" date="2015-07" db="EMBL/GenBank/DDBJ databases">
        <title>The genome of Pseudoloma neurophilia, a relevant intracellular parasite of the zebrafish.</title>
        <authorList>
            <person name="Ndikumana S."/>
            <person name="Pelin A."/>
            <person name="Sanders J."/>
            <person name="Corradi N."/>
        </authorList>
    </citation>
    <scope>NUCLEOTIDE SEQUENCE [LARGE SCALE GENOMIC DNA]</scope>
    <source>
        <strain evidence="2 3">MK1</strain>
    </source>
</reference>